<feature type="domain" description="Rhodanese" evidence="2">
    <location>
        <begin position="24"/>
        <end position="116"/>
    </location>
</feature>
<dbReference type="InterPro" id="IPR001054">
    <property type="entry name" value="A/G_cyclase"/>
</dbReference>
<dbReference type="Pfam" id="PF00211">
    <property type="entry name" value="Guanylate_cyc"/>
    <property type="match status" value="1"/>
</dbReference>
<evidence type="ECO:0000313" key="3">
    <source>
        <dbReference type="EMBL" id="MES0875353.1"/>
    </source>
</evidence>
<evidence type="ECO:0000259" key="2">
    <source>
        <dbReference type="PROSITE" id="PS50206"/>
    </source>
</evidence>
<dbReference type="RefSeq" id="WP_352890900.1">
    <property type="nucleotide sequence ID" value="NZ_JBEPIJ010000029.1"/>
</dbReference>
<dbReference type="PANTHER" id="PTHR43081">
    <property type="entry name" value="ADENYLATE CYCLASE, TERMINAL-DIFFERENTIATION SPECIFIC-RELATED"/>
    <property type="match status" value="1"/>
</dbReference>
<dbReference type="InterPro" id="IPR036873">
    <property type="entry name" value="Rhodanese-like_dom_sf"/>
</dbReference>
<dbReference type="SUPFAM" id="SSF55073">
    <property type="entry name" value="Nucleotide cyclase"/>
    <property type="match status" value="1"/>
</dbReference>
<dbReference type="CDD" id="cd07302">
    <property type="entry name" value="CHD"/>
    <property type="match status" value="1"/>
</dbReference>
<dbReference type="SMART" id="SM00450">
    <property type="entry name" value="RHOD"/>
    <property type="match status" value="1"/>
</dbReference>
<dbReference type="PROSITE" id="PS50125">
    <property type="entry name" value="GUANYLATE_CYCLASE_2"/>
    <property type="match status" value="1"/>
</dbReference>
<evidence type="ECO:0000313" key="4">
    <source>
        <dbReference type="Proteomes" id="UP001465331"/>
    </source>
</evidence>
<organism evidence="3 4">
    <name type="scientific">Sinimarinibacterium thermocellulolyticum</name>
    <dbReference type="NCBI Taxonomy" id="3170016"/>
    <lineage>
        <taxon>Bacteria</taxon>
        <taxon>Pseudomonadati</taxon>
        <taxon>Pseudomonadota</taxon>
        <taxon>Gammaproteobacteria</taxon>
        <taxon>Nevskiales</taxon>
        <taxon>Nevskiaceae</taxon>
        <taxon>Sinimarinibacterium</taxon>
    </lineage>
</organism>
<keyword evidence="4" id="KW-1185">Reference proteome</keyword>
<sequence length="349" mass="36974">MTAESAPIGARRLTAAELKRRLDAPEPLLLLDVRRGAALARSPLGIAGAVPILLDEAIVRIPDLPRETDILAYCLCSGQASSTRVARWLSQAGYRRVSVLEGGLPAWQAGGFPLRAVSLDGHRAIPRWIDVAALGKPATAASGTGLIAESAFLAGEKLPLRREMAVLFVDMVNSTELLFAHPPEHVLSLVQAFMEVVVDVAVEHCGDVHDFEGDGAMLYFGGPGEALPAAFDLRAALAARRRQVPELPNARLALDSGPLVVGYVGSRERRGVSFIGPSINTAARILKLAPPGGIVATDAVVRHAHRTDPDLAVQFRALPERLILKGFAEPVAIHVAANQGASVSTAPKR</sequence>
<accession>A0ABV2ADN4</accession>
<comment type="caution">
    <text evidence="3">The sequence shown here is derived from an EMBL/GenBank/DDBJ whole genome shotgun (WGS) entry which is preliminary data.</text>
</comment>
<gene>
    <name evidence="3" type="ORF">ABSH63_15245</name>
</gene>
<dbReference type="Proteomes" id="UP001465331">
    <property type="component" value="Unassembled WGS sequence"/>
</dbReference>
<dbReference type="SUPFAM" id="SSF52821">
    <property type="entry name" value="Rhodanese/Cell cycle control phosphatase"/>
    <property type="match status" value="1"/>
</dbReference>
<name>A0ABV2ADN4_9GAMM</name>
<dbReference type="EMBL" id="JBEPIJ010000029">
    <property type="protein sequence ID" value="MES0875353.1"/>
    <property type="molecule type" value="Genomic_DNA"/>
</dbReference>
<dbReference type="InterPro" id="IPR001763">
    <property type="entry name" value="Rhodanese-like_dom"/>
</dbReference>
<dbReference type="Pfam" id="PF00581">
    <property type="entry name" value="Rhodanese"/>
    <property type="match status" value="1"/>
</dbReference>
<reference evidence="3 4" key="1">
    <citation type="submission" date="2024-06" db="EMBL/GenBank/DDBJ databases">
        <authorList>
            <person name="Li Z."/>
            <person name="Jiang Y."/>
        </authorList>
    </citation>
    <scope>NUCLEOTIDE SEQUENCE [LARGE SCALE GENOMIC DNA]</scope>
    <source>
        <strain evidence="3 4">HSW-8</strain>
    </source>
</reference>
<dbReference type="PROSITE" id="PS50206">
    <property type="entry name" value="RHODANESE_3"/>
    <property type="match status" value="1"/>
</dbReference>
<dbReference type="Gene3D" id="3.40.250.10">
    <property type="entry name" value="Rhodanese-like domain"/>
    <property type="match status" value="1"/>
</dbReference>
<dbReference type="InterPro" id="IPR029787">
    <property type="entry name" value="Nucleotide_cyclase"/>
</dbReference>
<protein>
    <submittedName>
        <fullName evidence="3">Rhodanese-like domain-containing protein</fullName>
    </submittedName>
</protein>
<dbReference type="PANTHER" id="PTHR43081:SF1">
    <property type="entry name" value="ADENYLATE CYCLASE, TERMINAL-DIFFERENTIATION SPECIFIC"/>
    <property type="match status" value="1"/>
</dbReference>
<proteinExistence type="predicted"/>
<dbReference type="Gene3D" id="3.30.70.1230">
    <property type="entry name" value="Nucleotide cyclase"/>
    <property type="match status" value="1"/>
</dbReference>
<dbReference type="InterPro" id="IPR050697">
    <property type="entry name" value="Adenylyl/Guanylyl_Cyclase_3/4"/>
</dbReference>
<evidence type="ECO:0000259" key="1">
    <source>
        <dbReference type="PROSITE" id="PS50125"/>
    </source>
</evidence>
<feature type="domain" description="Guanylate cyclase" evidence="1">
    <location>
        <begin position="165"/>
        <end position="286"/>
    </location>
</feature>